<feature type="region of interest" description="Disordered" evidence="1">
    <location>
        <begin position="2518"/>
        <end position="2552"/>
    </location>
</feature>
<dbReference type="HOGENOM" id="CLU_000202_1_0_1"/>
<feature type="domain" description="FMP27/BLTP2/Hobbit GFWDK motif-containing RBG unit" evidence="3">
    <location>
        <begin position="1350"/>
        <end position="1502"/>
    </location>
</feature>
<dbReference type="Proteomes" id="UP000053319">
    <property type="component" value="Unassembled WGS sequence"/>
</dbReference>
<dbReference type="SMART" id="SM01216">
    <property type="entry name" value="Fmp27_WPPW"/>
    <property type="match status" value="1"/>
</dbReference>
<feature type="region of interest" description="Disordered" evidence="1">
    <location>
        <begin position="346"/>
        <end position="392"/>
    </location>
</feature>
<dbReference type="InterPro" id="IPR021369">
    <property type="entry name" value="DUF2985"/>
</dbReference>
<feature type="domain" description="FMP27 SW motif-containing RBG unit" evidence="4">
    <location>
        <begin position="1229"/>
        <end position="1332"/>
    </location>
</feature>
<dbReference type="InterPro" id="IPR045167">
    <property type="entry name" value="Hobbit"/>
</dbReference>
<dbReference type="Pfam" id="PF10344">
    <property type="entry name" value="Hobbit"/>
    <property type="match status" value="1"/>
</dbReference>
<evidence type="ECO:0000259" key="5">
    <source>
        <dbReference type="SMART" id="SM01216"/>
    </source>
</evidence>
<feature type="compositionally biased region" description="Polar residues" evidence="1">
    <location>
        <begin position="364"/>
        <end position="381"/>
    </location>
</feature>
<feature type="compositionally biased region" description="Polar residues" evidence="1">
    <location>
        <begin position="2613"/>
        <end position="2629"/>
    </location>
</feature>
<dbReference type="KEGG" id="dsq:DICSQDRAFT_86641"/>
<feature type="compositionally biased region" description="Basic and acidic residues" evidence="1">
    <location>
        <begin position="3283"/>
        <end position="3294"/>
    </location>
</feature>
<name>R7SZR1_DICSQ</name>
<keyword evidence="2" id="KW-0812">Transmembrane</keyword>
<feature type="region of interest" description="Disordered" evidence="1">
    <location>
        <begin position="3342"/>
        <end position="3367"/>
    </location>
</feature>
<dbReference type="Pfam" id="PF11204">
    <property type="entry name" value="DUF2985"/>
    <property type="match status" value="1"/>
</dbReference>
<keyword evidence="2" id="KW-0472">Membrane</keyword>
<dbReference type="SMART" id="SM01214">
    <property type="entry name" value="Fmp27_GFWDK"/>
    <property type="match status" value="1"/>
</dbReference>
<feature type="region of interest" description="Disordered" evidence="1">
    <location>
        <begin position="2577"/>
        <end position="2601"/>
    </location>
</feature>
<dbReference type="InterPro" id="IPR019441">
    <property type="entry name" value="FMP27/BLTP2/Hobbit_GFWDK_RBG"/>
</dbReference>
<evidence type="ECO:0000259" key="3">
    <source>
        <dbReference type="SMART" id="SM01214"/>
    </source>
</evidence>
<evidence type="ECO:0000313" key="7">
    <source>
        <dbReference type="Proteomes" id="UP000053319"/>
    </source>
</evidence>
<feature type="region of interest" description="Disordered" evidence="1">
    <location>
        <begin position="3283"/>
        <end position="3329"/>
    </location>
</feature>
<feature type="transmembrane region" description="Helical" evidence="2">
    <location>
        <begin position="3201"/>
        <end position="3220"/>
    </location>
</feature>
<feature type="transmembrane region" description="Helical" evidence="2">
    <location>
        <begin position="3066"/>
        <end position="3087"/>
    </location>
</feature>
<proteinExistence type="predicted"/>
<dbReference type="OrthoDB" id="1562405at2759"/>
<evidence type="ECO:0000256" key="2">
    <source>
        <dbReference type="SAM" id="Phobius"/>
    </source>
</evidence>
<feature type="region of interest" description="Disordered" evidence="1">
    <location>
        <begin position="2761"/>
        <end position="2811"/>
    </location>
</feature>
<dbReference type="PANTHER" id="PTHR15678:SF6">
    <property type="entry name" value="BRIDGE-LIKE LIPID TRANSFER PROTEIN FAMILY MEMBER 2"/>
    <property type="match status" value="1"/>
</dbReference>
<dbReference type="PANTHER" id="PTHR15678">
    <property type="entry name" value="ANTIGEN MLAA-22-RELATED"/>
    <property type="match status" value="1"/>
</dbReference>
<evidence type="ECO:0008006" key="8">
    <source>
        <dbReference type="Google" id="ProtNLM"/>
    </source>
</evidence>
<dbReference type="RefSeq" id="XP_007366014.1">
    <property type="nucleotide sequence ID" value="XM_007365952.1"/>
</dbReference>
<accession>R7SZR1</accession>
<keyword evidence="2" id="KW-1133">Transmembrane helix</keyword>
<evidence type="ECO:0000256" key="1">
    <source>
        <dbReference type="SAM" id="MobiDB-lite"/>
    </source>
</evidence>
<organism evidence="6 7">
    <name type="scientific">Dichomitus squalens (strain LYAD-421)</name>
    <name type="common">Western red white-rot fungus</name>
    <dbReference type="NCBI Taxonomy" id="732165"/>
    <lineage>
        <taxon>Eukaryota</taxon>
        <taxon>Fungi</taxon>
        <taxon>Dikarya</taxon>
        <taxon>Basidiomycota</taxon>
        <taxon>Agaricomycotina</taxon>
        <taxon>Agaricomycetes</taxon>
        <taxon>Polyporales</taxon>
        <taxon>Polyporaceae</taxon>
        <taxon>Dichomitus</taxon>
    </lineage>
</organism>
<sequence length="3383" mass="378568">MQSYSGTDFVLHALLLRSLDDLSLWATLLVWAVRILTVSLLLRTYIGPAVVSLVSTRLRVRSISLRSIRGVYFKAGHGTWRVERIGISYHRPSSGYATRFSFQVQGLSLELDSVSTIRSSIRHKVRKPRPTPSRLARRLWMIVCALLSSLYNYVEPHVRPTIRTFVVTTLRLAISALPTLTNGLDFELEHATVSHSSIAGVRWSVGHAKLHSAVSLAYLPSVVSVDSTKVPTGHRRFASVADWNARLKGSFRRTWDRAWGATQVSASITLQVNAISGHADKSSEMFAGSHRGHYFLDVPSVQWSLSGRLNPQQGVQPRSVEMSLDLGKINIQLDVVQKLLKTMKQRREAQEGGGGDVIRGTGMNEASSAPLSATSQPSTGNRAAWRSPLSPSSPLMGALSASMRWRRAAKQSRDLKTRSRAGGKPMMYIVYIKSVEVNIPQLTASMQPQAANGAGGAVLYGTIQQINLRAGLSHPESNDVHKEWLGIKTVTSTEPTADAYSVVLEAKKLTLDRNGIGELMEHLRITTLDSFKWHSLLSQWPSPWVTAGPALLAGDPNAHLLVSNLSLATVEVTERLDILEGLIGKERSIEKTVHGQSLLPPMLSPMPRVSFGVHVGEVSLRLISPTSESDQDPFVLEARTDGIAASLQSHFTARPDHRYGNVERDFTGLDMEFRYGLTLNPLYTKMWFGPDAHARGAHPQDFPAPSYPSETLLQVDAVHAGGTGHGLGEFADEAAGIVSVDTATIYTHCQIATDAVSVELWQPDVIKSLARILSRLNGNPKPKTPKPSRRVLDELPFGVDVSIAIGRFSVFLTSPDLAPDDTLNISRGIASRMGISITYNALQKHHCSRLSAVFSRDQQRSELSLPKELILHVVREHSTPAAFDTARALIQVSLWDIVLRDAFATPFAADDPYGLGDQSVHHRSLEFLHVDNCDIHAVISGQRPNGVPLPKSMDDCHVEITIPKVRVKMNLSQVYNALLAAHTVQTLLPSPPRSAAAAPGASSTLRLHLQVRHQQLQLLWRFPLLGKMFLRLSALECDIGPDRNVTVRWDHILTAVNVTARHEGHEQEEWEELMRLPRWKVEVNPGVKPVLIRVKGDSGRLRIPFDFVLADLILDLNLTIKSVKHLVRLVRSGRYEDPPPPPAEDAKQLPDIRIELGRLVVEAADDEHEARMALIWRTGFNAAKVRREREEAFQAKVETITSPKPSSVSTLRSDSDFQFSSKHTVSITDARNRLDQVHTTAWRAAMDQAFSKQTEREEAHWQNPIGSLRIPTALKHDMVTVNSVLPVPPLVRLAFNQLSLAITPPSFPYSAIPDYLHEVGNGLPRDTQYSLLVPMHIHFTVTSLRLAFRSYPLPLLHIPPHSKGHTPALDFDTELVIAEEIGTENSVEWVPCEIVKAHSGMHGAAPISLRIPKTLMPVKTYARPTIRVLTDGTTDFSWGVSYQPATQDLMRVLDTLSHAPRDSSPAIGFWDKLRLILHWRVKVLFRGEVHLHMKGSRDPFQLDGHGAGFAFCWKGSPQLLIGQPNGASELIQVISDSMSIIIPNTKDTYGDGTKKPSTKDDTARPAPIICAKFRSGTCFGVRFVLERTCGPECGNCSGKPFDRQCRMYHFKPHYDVKLEWKDQIPVIKSQNDSYNGFRSDFIHMSISLTSGLRKTAHIQPNNLHLSPTVFEHFWSWWHLFNGALSLPVRQGKLYPRKRPISPKFGQHLSTLKYLVSVPKVFISHVYVDDSQDAWADGVTPYVGVKALINEFHADLHQRDTERTEVTHGGTKTIHHKPFYAIEVVLKGLDLRAMLAVFSDPLKQCTPIEYSPLVSNYRTRNDLPSIPLHSSWVDMDDFAFVKTERTSVPDVHLLPAVSCPRFTYFKQEDSGAPDRKATSASRSKFGAEDTHVCFIGKEPSVSQVQMDLVSERIDRLHEKARQQPDGLHDHASAHSHDNDSHENGDARRAGSDLPRMISLLESYKTQLRNIDKAAQATAARNRNSSYYMPTDLVTPEEWAEFDNVYQMHNPHIIMDNAIRDIMMQYYYCSRSRRGFEYHMAQRAVKFIRDQAQASFAEFQRETDKHSGPSLSAHAAAAKIKTFLTGDSAGDTPVEFAPQTVSKLSPTVDPLYGWAEGVSVRKGHFCLLLKPQIVLRSNDDRESVCVLAAVQGKLKTFAIMDDANVNDPVSGKIMNRNFAWLTGLQTFSPSATNTSGKDYVPLEVLVDLRADNSDFDRLVPQTDATFQYDKFNRLRLRNDTTAVAKSVEHKHAHLQNQTDLIRVHVPRFTVSANDRHFQAISNIVTKLLLFTDAAHKTRAEKLENLLFSYDFTNFTSAADVVAGMQHRLRQALETKVDAEQKLRGLGNPGRVELLKIDAHILLLIEELNLIFDAIKLAQDKASSESDQKSALLLHASSEELSWRMLDQHDQLLAKVAIRVTDYYWLSRHDSSTVNNLAVGDLQAFDGAADAEWTEILSKYDEPSTHPLVKRKLFLLAHWTVLPPVGGITIYEDFELSLHPMRLQIDTRVGRKIMCYVWPSRRDRPQSPTETESFAVPDDDDVDEKRPKGLPAVTYTTSPRSASFDLYPTRKSLDLNRLAPPPALRRLGTSRSFTDLRKERQDSLQVPRIQRMNSSGNLRANSSVNLRTNSTDGWGMTKAASMGTTKSAHQSKDKLRSKETDDAMEMKTRASQKTFVRVKIASLHLLLSIAKEDSFLCRDARIRTRDLEYRNRTWSFEELVEQFIPSGRNWRGWVKVAFQQPLVPVLPVARELITKTKWIAKKDTHLTDRPSRPSTPKLLRAKRPTAAGDLDGPRKSGDKSTAILTDPSFLTSEPEALRDATMQPKREGGVRKRAMSLFRRKHRHGNDSTDTSEASGSITSVSSHIMLNSRQLPHRPSVSSIPEGFVAGPSRRVNGTSSTLHQRSHHSLRHPPDGYFAEGQQAELRVPNNGHGDLEGSQINLALRQIEGDDYDRSDSEDEHHHDDIVEHLDVIDPQVSTVSTLTNAANAIVVPPLSFYSRKPVIVLPRPKRKKKKQNDVEKGTATTEEENLHEDALDEHVHDVLNKRDKFRRIMAGVWSFLKTPLGIVTAIYGFNVVFWGCGIVVFLIPLWDVHNDLQQGYWVELCQQVETGLFTVTSIGFIPFRVMDTYRICKIWYYQRKILQLRQKAGLLDLYDPDDLPDPVYDKNYVQVLSDKEQIDLHYQQHQFMKSQTWYRPHGTQTHRAFPIALALWICICNDLNSFFQCLLSGTMWGLDRFQRPAWTTGTTLPLSFLAGIAAGVLIYWGGRKTRRTQQVEDRLRLALDMETDAKSHREERSGSASLSATEEGVQQPPRALEGAQTSSKVASPAASETNLAPAAVDYAAGGGQTATIPEEAPQARERKPSSASLMFSEEMVVPLAEDIHNR</sequence>
<dbReference type="SMART" id="SM01215">
    <property type="entry name" value="Fmp27_SW"/>
    <property type="match status" value="1"/>
</dbReference>
<dbReference type="GeneID" id="18844668"/>
<evidence type="ECO:0000259" key="4">
    <source>
        <dbReference type="SMART" id="SM01215"/>
    </source>
</evidence>
<reference evidence="6 7" key="1">
    <citation type="journal article" date="2012" name="Science">
        <title>The Paleozoic origin of enzymatic lignin decomposition reconstructed from 31 fungal genomes.</title>
        <authorList>
            <person name="Floudas D."/>
            <person name="Binder M."/>
            <person name="Riley R."/>
            <person name="Barry K."/>
            <person name="Blanchette R.A."/>
            <person name="Henrissat B."/>
            <person name="Martinez A.T."/>
            <person name="Otillar R."/>
            <person name="Spatafora J.W."/>
            <person name="Yadav J.S."/>
            <person name="Aerts A."/>
            <person name="Benoit I."/>
            <person name="Boyd A."/>
            <person name="Carlson A."/>
            <person name="Copeland A."/>
            <person name="Coutinho P.M."/>
            <person name="de Vries R.P."/>
            <person name="Ferreira P."/>
            <person name="Findley K."/>
            <person name="Foster B."/>
            <person name="Gaskell J."/>
            <person name="Glotzer D."/>
            <person name="Gorecki P."/>
            <person name="Heitman J."/>
            <person name="Hesse C."/>
            <person name="Hori C."/>
            <person name="Igarashi K."/>
            <person name="Jurgens J.A."/>
            <person name="Kallen N."/>
            <person name="Kersten P."/>
            <person name="Kohler A."/>
            <person name="Kuees U."/>
            <person name="Kumar T.K.A."/>
            <person name="Kuo A."/>
            <person name="LaButti K."/>
            <person name="Larrondo L.F."/>
            <person name="Lindquist E."/>
            <person name="Ling A."/>
            <person name="Lombard V."/>
            <person name="Lucas S."/>
            <person name="Lundell T."/>
            <person name="Martin R."/>
            <person name="McLaughlin D.J."/>
            <person name="Morgenstern I."/>
            <person name="Morin E."/>
            <person name="Murat C."/>
            <person name="Nagy L.G."/>
            <person name="Nolan M."/>
            <person name="Ohm R.A."/>
            <person name="Patyshakuliyeva A."/>
            <person name="Rokas A."/>
            <person name="Ruiz-Duenas F.J."/>
            <person name="Sabat G."/>
            <person name="Salamov A."/>
            <person name="Samejima M."/>
            <person name="Schmutz J."/>
            <person name="Slot J.C."/>
            <person name="St John F."/>
            <person name="Stenlid J."/>
            <person name="Sun H."/>
            <person name="Sun S."/>
            <person name="Syed K."/>
            <person name="Tsang A."/>
            <person name="Wiebenga A."/>
            <person name="Young D."/>
            <person name="Pisabarro A."/>
            <person name="Eastwood D.C."/>
            <person name="Martin F."/>
            <person name="Cullen D."/>
            <person name="Grigoriev I.V."/>
            <person name="Hibbett D.S."/>
        </authorList>
    </citation>
    <scope>NUCLEOTIDE SEQUENCE [LARGE SCALE GENOMIC DNA]</scope>
    <source>
        <strain evidence="6 7">LYAD-421 SS1</strain>
    </source>
</reference>
<protein>
    <recommendedName>
        <fullName evidence="8">Golgi-body localization protein domain-containing protein</fullName>
    </recommendedName>
</protein>
<feature type="region of interest" description="Disordered" evidence="1">
    <location>
        <begin position="2867"/>
        <end position="2911"/>
    </location>
</feature>
<feature type="compositionally biased region" description="Basic and acidic residues" evidence="1">
    <location>
        <begin position="2647"/>
        <end position="2660"/>
    </location>
</feature>
<feature type="compositionally biased region" description="Polar residues" evidence="1">
    <location>
        <begin position="3316"/>
        <end position="3329"/>
    </location>
</feature>
<dbReference type="OMA" id="FAHFWSW"/>
<feature type="transmembrane region" description="Helical" evidence="2">
    <location>
        <begin position="3240"/>
        <end position="3261"/>
    </location>
</feature>
<dbReference type="InterPro" id="IPR019415">
    <property type="entry name" value="FMP27_SW_RBG"/>
</dbReference>
<dbReference type="EMBL" id="JH719411">
    <property type="protein sequence ID" value="EJF61185.1"/>
    <property type="molecule type" value="Genomic_DNA"/>
</dbReference>
<evidence type="ECO:0000313" key="6">
    <source>
        <dbReference type="EMBL" id="EJF61185.1"/>
    </source>
</evidence>
<feature type="region of interest" description="Disordered" evidence="1">
    <location>
        <begin position="1920"/>
        <end position="1950"/>
    </location>
</feature>
<gene>
    <name evidence="6" type="ORF">DICSQDRAFT_86641</name>
</gene>
<feature type="region of interest" description="Disordered" evidence="1">
    <location>
        <begin position="3005"/>
        <end position="3028"/>
    </location>
</feature>
<feature type="region of interest" description="Disordered" evidence="1">
    <location>
        <begin position="2613"/>
        <end position="2660"/>
    </location>
</feature>
<feature type="compositionally biased region" description="Basic and acidic residues" evidence="1">
    <location>
        <begin position="1920"/>
        <end position="1949"/>
    </location>
</feature>
<feature type="domain" description="FMP27 WPPW motif-containing RBG unit" evidence="5">
    <location>
        <begin position="1743"/>
        <end position="2203"/>
    </location>
</feature>
<dbReference type="InterPro" id="IPR019449">
    <property type="entry name" value="FMP27_WPPW_RBG"/>
</dbReference>